<comment type="subcellular location">
    <subcellularLocation>
        <location evidence="6">Cytoplasm</location>
    </subcellularLocation>
</comment>
<evidence type="ECO:0000256" key="4">
    <source>
        <dbReference type="ARBA" id="ARBA00023315"/>
    </source>
</evidence>
<accession>A0A9D2IBJ8</accession>
<dbReference type="GO" id="GO:0033819">
    <property type="term" value="F:lipoyl(octanoyl) transferase activity"/>
    <property type="evidence" value="ECO:0007669"/>
    <property type="project" value="UniProtKB-EC"/>
</dbReference>
<dbReference type="FunFam" id="3.30.930.10:FF:000035">
    <property type="entry name" value="Putative lipoyltransferase 2, mitochondrial"/>
    <property type="match status" value="1"/>
</dbReference>
<dbReference type="EC" id="2.3.1.181" evidence="6 7"/>
<keyword evidence="2 6" id="KW-0963">Cytoplasm</keyword>
<dbReference type="GO" id="GO:0005737">
    <property type="term" value="C:cytoplasm"/>
    <property type="evidence" value="ECO:0007669"/>
    <property type="project" value="UniProtKB-SubCell"/>
</dbReference>
<feature type="domain" description="BPL/LPL catalytic" evidence="11">
    <location>
        <begin position="35"/>
        <end position="221"/>
    </location>
</feature>
<dbReference type="CDD" id="cd16444">
    <property type="entry name" value="LipB"/>
    <property type="match status" value="1"/>
</dbReference>
<comment type="catalytic activity">
    <reaction evidence="6 7">
        <text>octanoyl-[ACP] + L-lysyl-[protein] = N(6)-octanoyl-L-lysyl-[protein] + holo-[ACP] + H(+)</text>
        <dbReference type="Rhea" id="RHEA:17665"/>
        <dbReference type="Rhea" id="RHEA-COMP:9636"/>
        <dbReference type="Rhea" id="RHEA-COMP:9685"/>
        <dbReference type="Rhea" id="RHEA-COMP:9752"/>
        <dbReference type="Rhea" id="RHEA-COMP:9928"/>
        <dbReference type="ChEBI" id="CHEBI:15378"/>
        <dbReference type="ChEBI" id="CHEBI:29969"/>
        <dbReference type="ChEBI" id="CHEBI:64479"/>
        <dbReference type="ChEBI" id="CHEBI:78463"/>
        <dbReference type="ChEBI" id="CHEBI:78809"/>
        <dbReference type="EC" id="2.3.1.181"/>
    </reaction>
</comment>
<evidence type="ECO:0000256" key="5">
    <source>
        <dbReference type="ARBA" id="ARBA00024732"/>
    </source>
</evidence>
<dbReference type="PIRSF" id="PIRSF016262">
    <property type="entry name" value="LPLase"/>
    <property type="match status" value="1"/>
</dbReference>
<dbReference type="InterPro" id="IPR020605">
    <property type="entry name" value="Octanoyltransferase_CS"/>
</dbReference>
<dbReference type="InterPro" id="IPR004143">
    <property type="entry name" value="BPL_LPL_catalytic"/>
</dbReference>
<dbReference type="PROSITE" id="PS51733">
    <property type="entry name" value="BPL_LPL_CATALYTIC"/>
    <property type="match status" value="1"/>
</dbReference>
<dbReference type="Pfam" id="PF21948">
    <property type="entry name" value="LplA-B_cat"/>
    <property type="match status" value="1"/>
</dbReference>
<organism evidence="12 13">
    <name type="scientific">Candidatus Alistipes avicola</name>
    <dbReference type="NCBI Taxonomy" id="2838432"/>
    <lineage>
        <taxon>Bacteria</taxon>
        <taxon>Pseudomonadati</taxon>
        <taxon>Bacteroidota</taxon>
        <taxon>Bacteroidia</taxon>
        <taxon>Bacteroidales</taxon>
        <taxon>Rikenellaceae</taxon>
        <taxon>Alistipes</taxon>
    </lineage>
</organism>
<name>A0A9D2IBJ8_9BACT</name>
<dbReference type="HAMAP" id="MF_00013">
    <property type="entry name" value="LipB"/>
    <property type="match status" value="1"/>
</dbReference>
<comment type="pathway">
    <text evidence="1 6 7">Protein modification; protein lipoylation via endogenous pathway; protein N(6)-(lipoyl)lysine from octanoyl-[acyl-carrier-protein]: step 1/2.</text>
</comment>
<dbReference type="Proteomes" id="UP000824259">
    <property type="component" value="Unassembled WGS sequence"/>
</dbReference>
<feature type="active site" description="Acyl-thioester intermediate" evidence="6 8">
    <location>
        <position position="182"/>
    </location>
</feature>
<dbReference type="NCBIfam" id="TIGR00214">
    <property type="entry name" value="lipB"/>
    <property type="match status" value="1"/>
</dbReference>
<dbReference type="EMBL" id="DWYR01000011">
    <property type="protein sequence ID" value="HJA98760.1"/>
    <property type="molecule type" value="Genomic_DNA"/>
</dbReference>
<evidence type="ECO:0000256" key="9">
    <source>
        <dbReference type="PIRSR" id="PIRSR016262-2"/>
    </source>
</evidence>
<keyword evidence="4 6" id="KW-0012">Acyltransferase</keyword>
<dbReference type="NCBIfam" id="NF010925">
    <property type="entry name" value="PRK14345.1"/>
    <property type="match status" value="1"/>
</dbReference>
<dbReference type="Gene3D" id="3.30.930.10">
    <property type="entry name" value="Bira Bifunctional Protein, Domain 2"/>
    <property type="match status" value="1"/>
</dbReference>
<dbReference type="GO" id="GO:0009249">
    <property type="term" value="P:protein lipoylation"/>
    <property type="evidence" value="ECO:0007669"/>
    <property type="project" value="InterPro"/>
</dbReference>
<evidence type="ECO:0000256" key="2">
    <source>
        <dbReference type="ARBA" id="ARBA00022490"/>
    </source>
</evidence>
<evidence type="ECO:0000313" key="13">
    <source>
        <dbReference type="Proteomes" id="UP000824259"/>
    </source>
</evidence>
<sequence length="224" mass="25200">MFVEYRDLHQMDYKTCWDYQRALFDTLLQHKGEPSDQAGYLLLVEHPAVYTLGKSGHSENLLVSEEYLRQIGADFYHIDRGGDITFHGPGQIVGYPILDLERIGLSLRDYIDSIEGAIIDTVAHYGIRGGRIEGASGVWIEGARPARKICALGVRASRYVTMHGFALNVSTDLRYFTHINPCGFADRGATSIEKEIGHAVSMDEVKQHVINELSKKLNVKIYKK</sequence>
<feature type="binding site" evidence="6 9">
    <location>
        <begin position="164"/>
        <end position="166"/>
    </location>
    <ligand>
        <name>substrate</name>
    </ligand>
</feature>
<dbReference type="PANTHER" id="PTHR10993:SF12">
    <property type="entry name" value="OCTANOYLTRANSFERASE"/>
    <property type="match status" value="1"/>
</dbReference>
<comment type="similarity">
    <text evidence="6 7">Belongs to the LipB family.</text>
</comment>
<evidence type="ECO:0000313" key="12">
    <source>
        <dbReference type="EMBL" id="HJA98760.1"/>
    </source>
</evidence>
<evidence type="ECO:0000256" key="7">
    <source>
        <dbReference type="PIRNR" id="PIRNR016262"/>
    </source>
</evidence>
<comment type="miscellaneous">
    <text evidence="6">In the reaction, the free carboxyl group of octanoic acid is attached via an amide linkage to the epsilon-amino group of a specific lysine residue of lipoyl domains of lipoate-dependent enzymes.</text>
</comment>
<protein>
    <recommendedName>
        <fullName evidence="6 7">Octanoyltransferase</fullName>
        <ecNumber evidence="6 7">2.3.1.181</ecNumber>
    </recommendedName>
    <alternativeName>
        <fullName evidence="6">Lipoate-protein ligase B</fullName>
    </alternativeName>
    <alternativeName>
        <fullName evidence="6">Lipoyl/octanoyl transferase</fullName>
    </alternativeName>
    <alternativeName>
        <fullName evidence="6">Octanoyl-[acyl-carrier-protein]-protein N-octanoyltransferase</fullName>
    </alternativeName>
</protein>
<dbReference type="PROSITE" id="PS01313">
    <property type="entry name" value="LIPB"/>
    <property type="match status" value="1"/>
</dbReference>
<evidence type="ECO:0000256" key="6">
    <source>
        <dbReference type="HAMAP-Rule" id="MF_00013"/>
    </source>
</evidence>
<comment type="caution">
    <text evidence="12">The sequence shown here is derived from an EMBL/GenBank/DDBJ whole genome shotgun (WGS) entry which is preliminary data.</text>
</comment>
<feature type="binding site" evidence="6 9">
    <location>
        <begin position="80"/>
        <end position="87"/>
    </location>
    <ligand>
        <name>substrate</name>
    </ligand>
</feature>
<evidence type="ECO:0000256" key="10">
    <source>
        <dbReference type="PIRSR" id="PIRSR016262-3"/>
    </source>
</evidence>
<feature type="binding site" evidence="6 9">
    <location>
        <begin position="151"/>
        <end position="153"/>
    </location>
    <ligand>
        <name>substrate</name>
    </ligand>
</feature>
<evidence type="ECO:0000256" key="1">
    <source>
        <dbReference type="ARBA" id="ARBA00004821"/>
    </source>
</evidence>
<reference evidence="12" key="1">
    <citation type="journal article" date="2021" name="PeerJ">
        <title>Extensive microbial diversity within the chicken gut microbiome revealed by metagenomics and culture.</title>
        <authorList>
            <person name="Gilroy R."/>
            <person name="Ravi A."/>
            <person name="Getino M."/>
            <person name="Pursley I."/>
            <person name="Horton D.L."/>
            <person name="Alikhan N.F."/>
            <person name="Baker D."/>
            <person name="Gharbi K."/>
            <person name="Hall N."/>
            <person name="Watson M."/>
            <person name="Adriaenssens E.M."/>
            <person name="Foster-Nyarko E."/>
            <person name="Jarju S."/>
            <person name="Secka A."/>
            <person name="Antonio M."/>
            <person name="Oren A."/>
            <person name="Chaudhuri R.R."/>
            <person name="La Ragione R."/>
            <person name="Hildebrand F."/>
            <person name="Pallen M.J."/>
        </authorList>
    </citation>
    <scope>NUCLEOTIDE SEQUENCE</scope>
    <source>
        <strain evidence="12">CHK169-11906</strain>
    </source>
</reference>
<gene>
    <name evidence="6 12" type="primary">lipB</name>
    <name evidence="12" type="ORF">H9779_04060</name>
</gene>
<evidence type="ECO:0000256" key="3">
    <source>
        <dbReference type="ARBA" id="ARBA00022679"/>
    </source>
</evidence>
<reference evidence="12" key="2">
    <citation type="submission" date="2021-04" db="EMBL/GenBank/DDBJ databases">
        <authorList>
            <person name="Gilroy R."/>
        </authorList>
    </citation>
    <scope>NUCLEOTIDE SEQUENCE</scope>
    <source>
        <strain evidence="12">CHK169-11906</strain>
    </source>
</reference>
<dbReference type="InterPro" id="IPR045864">
    <property type="entry name" value="aa-tRNA-synth_II/BPL/LPL"/>
</dbReference>
<comment type="function">
    <text evidence="5 6 7">Catalyzes the transfer of endogenously produced octanoic acid from octanoyl-acyl-carrier-protein onto the lipoyl domains of lipoate-dependent enzymes. Lipoyl-ACP can also act as a substrate although octanoyl-ACP is likely to be the physiological substrate.</text>
</comment>
<keyword evidence="3 6" id="KW-0808">Transferase</keyword>
<proteinExistence type="inferred from homology"/>
<dbReference type="SUPFAM" id="SSF55681">
    <property type="entry name" value="Class II aaRS and biotin synthetases"/>
    <property type="match status" value="1"/>
</dbReference>
<dbReference type="AlphaFoldDB" id="A0A9D2IBJ8"/>
<feature type="site" description="Lowers pKa of active site Cys" evidence="6 10">
    <location>
        <position position="148"/>
    </location>
</feature>
<evidence type="ECO:0000259" key="11">
    <source>
        <dbReference type="PROSITE" id="PS51733"/>
    </source>
</evidence>
<dbReference type="PANTHER" id="PTHR10993">
    <property type="entry name" value="OCTANOYLTRANSFERASE"/>
    <property type="match status" value="1"/>
</dbReference>
<evidence type="ECO:0000256" key="8">
    <source>
        <dbReference type="PIRSR" id="PIRSR016262-1"/>
    </source>
</evidence>
<dbReference type="InterPro" id="IPR000544">
    <property type="entry name" value="Octanoyltransferase"/>
</dbReference>